<dbReference type="InterPro" id="IPR012677">
    <property type="entry name" value="Nucleotide-bd_a/b_plait_sf"/>
</dbReference>
<keyword evidence="1 2" id="KW-0694">RNA-binding</keyword>
<dbReference type="CDD" id="cd21602">
    <property type="entry name" value="RRM2_PES4_MIP6"/>
    <property type="match status" value="1"/>
</dbReference>
<feature type="compositionally biased region" description="Low complexity" evidence="3">
    <location>
        <begin position="53"/>
        <end position="66"/>
    </location>
</feature>
<feature type="region of interest" description="Disordered" evidence="3">
    <location>
        <begin position="42"/>
        <end position="66"/>
    </location>
</feature>
<accession>G8ZT65</accession>
<feature type="compositionally biased region" description="Basic and acidic residues" evidence="3">
    <location>
        <begin position="42"/>
        <end position="52"/>
    </location>
</feature>
<dbReference type="CDD" id="cd21603">
    <property type="entry name" value="RRM3_PES4_MIP6"/>
    <property type="match status" value="1"/>
</dbReference>
<feature type="domain" description="RRM" evidence="4">
    <location>
        <begin position="308"/>
        <end position="384"/>
    </location>
</feature>
<dbReference type="Pfam" id="PF00076">
    <property type="entry name" value="RRM_1"/>
    <property type="match status" value="3"/>
</dbReference>
<dbReference type="CDD" id="cd21601">
    <property type="entry name" value="RRM1_PES4_MIP6"/>
    <property type="match status" value="1"/>
</dbReference>
<dbReference type="OrthoDB" id="1749473at2759"/>
<sequence length="622" mass="70946">MINPFIPRRVNILNNISPNVSRKHGEILKDETIKTTTIIETLDEHPKGKDENSSVSSRSSQSETSDVVKLNYTNGDSAANVGIKSKLSSTLESKSVVALFIGDLEPSVTENMLRDIFGKFRSLTSVKICLDSNSGKSLGYGYLNFANSEDAEKATEEFNYRPIEGQEVRIMPSLRNSFYRKNVGTNVFFSNLPLEDSRLTTRVFYDTFKKYGKILSCKLDKRKDIGFIYFNNDQSARKVIKDYNGKEFFGNKVLCGIHFDKDFRKYPEFEKRISNLDSITVAMEELTTEDSNKVVLQRDSGSQVPHPNAVFVKNLPMDCTNEEILDFFSNIGPVKSVFSSKAPKFNSLWAFVTYKRGSDTSKSIQFYNDKEFKNRRLIVSKAVPKEGKNQSPSNYKNYKTIVQIDDVSPVLNEEFLSQLCIQERIKINKLHITSFNEKTLTYSGFIKCKTKNDATRVFASLNNRLIGGSVIKCSWGKYEPTAAPTNVRIDGPRDFQQAQLLAFPLCHPLYYSMKQSPNQNGFSQLPLPLGKNKCDRKDEEQKAEILHLLRRQVRKGIDFLKYPSATRDENLTCIADYIFDVYWRGDIDSLTKFMLLMNTNTQHEGILQRQIKEAANFLGFGR</sequence>
<dbReference type="PANTHER" id="PTHR48025:SF1">
    <property type="entry name" value="RRM DOMAIN-CONTAINING PROTEIN"/>
    <property type="match status" value="1"/>
</dbReference>
<dbReference type="GO" id="GO:0003729">
    <property type="term" value="F:mRNA binding"/>
    <property type="evidence" value="ECO:0007669"/>
    <property type="project" value="TreeGrafter"/>
</dbReference>
<dbReference type="Gene3D" id="3.30.70.330">
    <property type="match status" value="3"/>
</dbReference>
<gene>
    <name evidence="5" type="primary">TDEL0D02250</name>
    <name evidence="5" type="ORF">TDEL_0D02250</name>
</gene>
<organism evidence="5 6">
    <name type="scientific">Torulaspora delbrueckii</name>
    <name type="common">Yeast</name>
    <name type="synonym">Candida colliculosa</name>
    <dbReference type="NCBI Taxonomy" id="4950"/>
    <lineage>
        <taxon>Eukaryota</taxon>
        <taxon>Fungi</taxon>
        <taxon>Dikarya</taxon>
        <taxon>Ascomycota</taxon>
        <taxon>Saccharomycotina</taxon>
        <taxon>Saccharomycetes</taxon>
        <taxon>Saccharomycetales</taxon>
        <taxon>Saccharomycetaceae</taxon>
        <taxon>Torulaspora</taxon>
    </lineage>
</organism>
<dbReference type="STRING" id="1076872.G8ZT65"/>
<reference evidence="5 6" key="1">
    <citation type="journal article" date="2011" name="Proc. Natl. Acad. Sci. U.S.A.">
        <title>Evolutionary erosion of yeast sex chromosomes by mating-type switching accidents.</title>
        <authorList>
            <person name="Gordon J.L."/>
            <person name="Armisen D."/>
            <person name="Proux-Wera E."/>
            <person name="Oheigeartaigh S.S."/>
            <person name="Byrne K.P."/>
            <person name="Wolfe K.H."/>
        </authorList>
    </citation>
    <scope>NUCLEOTIDE SEQUENCE [LARGE SCALE GENOMIC DNA]</scope>
    <source>
        <strain evidence="6">ATCC 10662 / CBS 1146 / NBRC 0425 / NCYC 2629 / NRRL Y-866</strain>
    </source>
</reference>
<dbReference type="EMBL" id="HE616745">
    <property type="protein sequence ID" value="CCE91809.1"/>
    <property type="molecule type" value="Genomic_DNA"/>
</dbReference>
<proteinExistence type="predicted"/>
<dbReference type="InterPro" id="IPR035979">
    <property type="entry name" value="RBD_domain_sf"/>
</dbReference>
<dbReference type="CDD" id="cd21604">
    <property type="entry name" value="RRM4_PES4_MIP6"/>
    <property type="match status" value="1"/>
</dbReference>
<dbReference type="InParanoid" id="G8ZT65"/>
<dbReference type="InterPro" id="IPR050502">
    <property type="entry name" value="Euk_RNA-bind_prot"/>
</dbReference>
<dbReference type="GeneID" id="11502244"/>
<keyword evidence="6" id="KW-1185">Reference proteome</keyword>
<evidence type="ECO:0000259" key="4">
    <source>
        <dbReference type="PROSITE" id="PS50102"/>
    </source>
</evidence>
<evidence type="ECO:0000256" key="3">
    <source>
        <dbReference type="SAM" id="MobiDB-lite"/>
    </source>
</evidence>
<dbReference type="PROSITE" id="PS50102">
    <property type="entry name" value="RRM"/>
    <property type="match status" value="3"/>
</dbReference>
<dbReference type="eggNOG" id="KOG0123">
    <property type="taxonomic scope" value="Eukaryota"/>
</dbReference>
<protein>
    <recommendedName>
        <fullName evidence="4">RRM domain-containing protein</fullName>
    </recommendedName>
</protein>
<evidence type="ECO:0000313" key="5">
    <source>
        <dbReference type="EMBL" id="CCE91809.1"/>
    </source>
</evidence>
<evidence type="ECO:0000313" key="6">
    <source>
        <dbReference type="Proteomes" id="UP000005627"/>
    </source>
</evidence>
<dbReference type="FunCoup" id="G8ZT65">
    <property type="interactions" value="34"/>
</dbReference>
<name>G8ZT65_TORDE</name>
<feature type="domain" description="RRM" evidence="4">
    <location>
        <begin position="185"/>
        <end position="253"/>
    </location>
</feature>
<dbReference type="SMART" id="SM00360">
    <property type="entry name" value="RRM"/>
    <property type="match status" value="4"/>
</dbReference>
<dbReference type="AlphaFoldDB" id="G8ZT65"/>
<dbReference type="Proteomes" id="UP000005627">
    <property type="component" value="Chromosome 4"/>
</dbReference>
<dbReference type="RefSeq" id="XP_003681020.1">
    <property type="nucleotide sequence ID" value="XM_003680972.1"/>
</dbReference>
<dbReference type="SUPFAM" id="SSF54928">
    <property type="entry name" value="RNA-binding domain, RBD"/>
    <property type="match status" value="2"/>
</dbReference>
<dbReference type="HOGENOM" id="CLU_020939_0_0_1"/>
<dbReference type="KEGG" id="tdl:TDEL_0D02250"/>
<dbReference type="InterPro" id="IPR000504">
    <property type="entry name" value="RRM_dom"/>
</dbReference>
<evidence type="ECO:0000256" key="1">
    <source>
        <dbReference type="ARBA" id="ARBA00022884"/>
    </source>
</evidence>
<dbReference type="PANTHER" id="PTHR48025">
    <property type="entry name" value="OS02G0815200 PROTEIN"/>
    <property type="match status" value="1"/>
</dbReference>
<feature type="domain" description="RRM" evidence="4">
    <location>
        <begin position="97"/>
        <end position="175"/>
    </location>
</feature>
<evidence type="ECO:0000256" key="2">
    <source>
        <dbReference type="PROSITE-ProRule" id="PRU00176"/>
    </source>
</evidence>